<dbReference type="Pfam" id="PF06985">
    <property type="entry name" value="HET"/>
    <property type="match status" value="1"/>
</dbReference>
<feature type="domain" description="Heterokaryon incompatibility" evidence="1">
    <location>
        <begin position="235"/>
        <end position="391"/>
    </location>
</feature>
<dbReference type="EMBL" id="WIGO01000350">
    <property type="protein sequence ID" value="KAF6815761.1"/>
    <property type="molecule type" value="Genomic_DNA"/>
</dbReference>
<sequence>MAEPTPATVSEGSKLCDACSVIRFNDAELLGKYFREEQDGSSFLALPTQWTSNDTPKLRLDYRLVDTFPELPFLKGGAESGCVLCRILQEEIRQSSSGSTCTVVITLYYIWGDRFAFSGMGLAALVADLEWFGSLPLSQSGPGDHPHSVVFAVESDHEIVKSWLRIPESRKQQVLCQENIAFMKDSISFCEVQCGHARVESMIPTRLVDVAFGSKVRLVEKRDCGETFNHQPPKFAALSYCWGDKGNQLQTTTATIASHKDGIDDEMFPQAIRDAIQVCRLLDIRYLWVDALCIIQDDAADWQQESSSMGLIYNNALVTLVAASSSSCDETFIHRQYSKVTLPFVSRLNQSVVGQYGLFPSGYGAQETTGGWPFLDESKSAWQRRGWTLQEDIMSTRKLIFGVSMIHFQCSSSNLQENNFAGFKARLKGPDILERNKSLQDLLNIKSSASFSTLYTFWEELLSTYSRRALTRESDRLPAISGIAKVCSDILGDDTYLAGFWKGDIPYCLMWYLFPQLNDEYLIDLDQLAQELRQKPNHPSSYIAPSWSSVRLRNMAVESGCIWGAHSPRNQVRARCSIDGHTTVCGNNPYGEIDHGPRAAADPQ</sequence>
<evidence type="ECO:0000313" key="3">
    <source>
        <dbReference type="Proteomes" id="UP000654918"/>
    </source>
</evidence>
<protein>
    <submittedName>
        <fullName evidence="2">Heterokaryon incompatibility protein</fullName>
    </submittedName>
</protein>
<name>A0A8H6N170_9PEZI</name>
<organism evidence="2 3">
    <name type="scientific">Colletotrichum plurivorum</name>
    <dbReference type="NCBI Taxonomy" id="2175906"/>
    <lineage>
        <taxon>Eukaryota</taxon>
        <taxon>Fungi</taxon>
        <taxon>Dikarya</taxon>
        <taxon>Ascomycota</taxon>
        <taxon>Pezizomycotina</taxon>
        <taxon>Sordariomycetes</taxon>
        <taxon>Hypocreomycetidae</taxon>
        <taxon>Glomerellales</taxon>
        <taxon>Glomerellaceae</taxon>
        <taxon>Colletotrichum</taxon>
        <taxon>Colletotrichum orchidearum species complex</taxon>
    </lineage>
</organism>
<proteinExistence type="predicted"/>
<dbReference type="Proteomes" id="UP000654918">
    <property type="component" value="Unassembled WGS sequence"/>
</dbReference>
<gene>
    <name evidence="2" type="ORF">CPLU01_14049</name>
</gene>
<evidence type="ECO:0000259" key="1">
    <source>
        <dbReference type="Pfam" id="PF06985"/>
    </source>
</evidence>
<dbReference type="AlphaFoldDB" id="A0A8H6N170"/>
<reference evidence="2" key="1">
    <citation type="journal article" date="2020" name="Phytopathology">
        <title>Genome Sequence Resources of Colletotrichum truncatum, C. plurivorum, C. musicola, and C. sojae: Four Species Pathogenic to Soybean (Glycine max).</title>
        <authorList>
            <person name="Rogerio F."/>
            <person name="Boufleur T.R."/>
            <person name="Ciampi-Guillardi M."/>
            <person name="Sukno S.A."/>
            <person name="Thon M.R."/>
            <person name="Massola Junior N.S."/>
            <person name="Baroncelli R."/>
        </authorList>
    </citation>
    <scope>NUCLEOTIDE SEQUENCE</scope>
    <source>
        <strain evidence="2">LFN00145</strain>
    </source>
</reference>
<accession>A0A8H6N170</accession>
<comment type="caution">
    <text evidence="2">The sequence shown here is derived from an EMBL/GenBank/DDBJ whole genome shotgun (WGS) entry which is preliminary data.</text>
</comment>
<keyword evidence="3" id="KW-1185">Reference proteome</keyword>
<dbReference type="PANTHER" id="PTHR33112">
    <property type="entry name" value="DOMAIN PROTEIN, PUTATIVE-RELATED"/>
    <property type="match status" value="1"/>
</dbReference>
<evidence type="ECO:0000313" key="2">
    <source>
        <dbReference type="EMBL" id="KAF6815761.1"/>
    </source>
</evidence>
<dbReference type="InterPro" id="IPR010730">
    <property type="entry name" value="HET"/>
</dbReference>
<dbReference type="PANTHER" id="PTHR33112:SF16">
    <property type="entry name" value="HETEROKARYON INCOMPATIBILITY DOMAIN-CONTAINING PROTEIN"/>
    <property type="match status" value="1"/>
</dbReference>